<proteinExistence type="predicted"/>
<protein>
    <recommendedName>
        <fullName evidence="4">UrcA family protein</fullName>
    </recommendedName>
</protein>
<evidence type="ECO:0000256" key="1">
    <source>
        <dbReference type="SAM" id="SignalP"/>
    </source>
</evidence>
<evidence type="ECO:0000313" key="2">
    <source>
        <dbReference type="EMBL" id="BDG70660.1"/>
    </source>
</evidence>
<evidence type="ECO:0008006" key="4">
    <source>
        <dbReference type="Google" id="ProtNLM"/>
    </source>
</evidence>
<reference evidence="2 3" key="1">
    <citation type="journal article" date="2016" name="Microbes Environ.">
        <title>Phylogenetically diverse aerobic anoxygenic phototrophic bacteria isolated from epilithic biofilms in Tama river, Japan.</title>
        <authorList>
            <person name="Hirose S."/>
            <person name="Matsuura K."/>
            <person name="Haruta S."/>
        </authorList>
    </citation>
    <scope>NUCLEOTIDE SEQUENCE [LARGE SCALE GENOMIC DNA]</scope>
    <source>
        <strain evidence="2 3">S08</strain>
    </source>
</reference>
<dbReference type="Proteomes" id="UP000831327">
    <property type="component" value="Chromosome"/>
</dbReference>
<dbReference type="EMBL" id="AP025637">
    <property type="protein sequence ID" value="BDG70660.1"/>
    <property type="molecule type" value="Genomic_DNA"/>
</dbReference>
<feature type="chain" id="PRO_5045904280" description="UrcA family protein" evidence="1">
    <location>
        <begin position="24"/>
        <end position="114"/>
    </location>
</feature>
<evidence type="ECO:0000313" key="3">
    <source>
        <dbReference type="Proteomes" id="UP000831327"/>
    </source>
</evidence>
<sequence>MMDFPKAAALAALLVMAPPLARACDTEAMNAELTAVCRAALAPALDWAGAARATATANEAAALDRAIAIANEACTTGDPQAGAREASRIARLAGRIEARSGSAEPIWPDRLAAR</sequence>
<gene>
    <name evidence="2" type="ORF">Rmf_05890</name>
</gene>
<keyword evidence="1" id="KW-0732">Signal</keyword>
<keyword evidence="3" id="KW-1185">Reference proteome</keyword>
<dbReference type="RefSeq" id="WP_244457977.1">
    <property type="nucleotide sequence ID" value="NZ_AP025637.1"/>
</dbReference>
<accession>A0ABN6NWD2</accession>
<feature type="signal peptide" evidence="1">
    <location>
        <begin position="1"/>
        <end position="23"/>
    </location>
</feature>
<name>A0ABN6NWD2_9PROT</name>
<organism evidence="2 3">
    <name type="scientific">Roseomonas fluvialis</name>
    <dbReference type="NCBI Taxonomy" id="1750527"/>
    <lineage>
        <taxon>Bacteria</taxon>
        <taxon>Pseudomonadati</taxon>
        <taxon>Pseudomonadota</taxon>
        <taxon>Alphaproteobacteria</taxon>
        <taxon>Acetobacterales</taxon>
        <taxon>Roseomonadaceae</taxon>
        <taxon>Roseomonas</taxon>
    </lineage>
</organism>